<gene>
    <name evidence="2" type="ORF">GAYE_SCF29G4800</name>
</gene>
<dbReference type="InterPro" id="IPR027417">
    <property type="entry name" value="P-loop_NTPase"/>
</dbReference>
<keyword evidence="3" id="KW-1185">Reference proteome</keyword>
<sequence length="761" mass="87769">MAYSRLSLSFHLTSTLQSSVVYTFEATLSCQTRNTFRGEGVLYVRPIFNPRSFLYQCKHIRRCGLVASAQHDESTKDDGLASFQWTKIFVPDGMKIDRKYANVWLEDVPNLSVESSETKVSELLGETFKVGNEELSTRGASLKVASSLLLPKEFGEDFPLESSGSKISRVFLRPDLIDLWNGLVDERNLHKLNILSAASGLGKSIYLYLIAVFARHFGIPVQYIGNTRGLPGQEGDDRSVARNYVGNTESMLHKSLDYTLVARPFYSGRPRYDFLQGVAIKFFAYYAFVKGDLVLCDELRRNFMTMAPRNLLIIDEHNALWQKFGSDTKTWLSFFEFYADPVAHSTWECKFVIATSQLHEFKLPSGYEFSVQYVEPLSREEFAIWENLSDYPPILKDNSNEVIDLTGFVPRMIALLVNFANTFVGFSFVELVTKFTKRVYRNMKKRHDAYVNSLKEEEKETFYNTLYKLFFDRETPATTLFDSAYQDRGLLIPLHDESLQFYNSIARDVLLESFSNYYFTKDRLVEVSNKFKEARRECRGGGAYFEQLFLCLRYQFRPVIEVYSRASHRTIHLNSKVRWLRFDGKKFMPQRSKVNFSCWIKFGANYPQLDYAYVDMTYGSWMLYLIQVSVSSFPVHNRDLARLELLFEKTGGTVPLASLLNSFFDGPFEVSPVYNDGKKIVNFEVTDSQGISFRDRISILYVTPLTREDAKADSAPEFVEFLTFDNFPGYMKSCIDVGRSVRSRRNSPSRNPVKRIKSEES</sequence>
<evidence type="ECO:0000313" key="3">
    <source>
        <dbReference type="Proteomes" id="UP001300502"/>
    </source>
</evidence>
<name>A0AAV9IHH8_9RHOD</name>
<comment type="caution">
    <text evidence="2">The sequence shown here is derived from an EMBL/GenBank/DDBJ whole genome shotgun (WGS) entry which is preliminary data.</text>
</comment>
<dbReference type="AlphaFoldDB" id="A0AAV9IHH8"/>
<evidence type="ECO:0000256" key="1">
    <source>
        <dbReference type="SAM" id="MobiDB-lite"/>
    </source>
</evidence>
<protein>
    <recommendedName>
        <fullName evidence="4">AAA+ ATPase domain-containing protein</fullName>
    </recommendedName>
</protein>
<feature type="compositionally biased region" description="Basic residues" evidence="1">
    <location>
        <begin position="742"/>
        <end position="755"/>
    </location>
</feature>
<dbReference type="SUPFAM" id="SSF52540">
    <property type="entry name" value="P-loop containing nucleoside triphosphate hydrolases"/>
    <property type="match status" value="1"/>
</dbReference>
<organism evidence="2 3">
    <name type="scientific">Galdieria yellowstonensis</name>
    <dbReference type="NCBI Taxonomy" id="3028027"/>
    <lineage>
        <taxon>Eukaryota</taxon>
        <taxon>Rhodophyta</taxon>
        <taxon>Bangiophyceae</taxon>
        <taxon>Galdieriales</taxon>
        <taxon>Galdieriaceae</taxon>
        <taxon>Galdieria</taxon>
    </lineage>
</organism>
<dbReference type="Proteomes" id="UP001300502">
    <property type="component" value="Unassembled WGS sequence"/>
</dbReference>
<evidence type="ECO:0008006" key="4">
    <source>
        <dbReference type="Google" id="ProtNLM"/>
    </source>
</evidence>
<accession>A0AAV9IHH8</accession>
<feature type="region of interest" description="Disordered" evidence="1">
    <location>
        <begin position="742"/>
        <end position="761"/>
    </location>
</feature>
<reference evidence="2 3" key="1">
    <citation type="submission" date="2022-07" db="EMBL/GenBank/DDBJ databases">
        <title>Genome-wide signatures of adaptation to extreme environments.</title>
        <authorList>
            <person name="Cho C.H."/>
            <person name="Yoon H.S."/>
        </authorList>
    </citation>
    <scope>NUCLEOTIDE SEQUENCE [LARGE SCALE GENOMIC DNA]</scope>
    <source>
        <strain evidence="2 3">108.79 E11</strain>
    </source>
</reference>
<evidence type="ECO:0000313" key="2">
    <source>
        <dbReference type="EMBL" id="KAK4526882.1"/>
    </source>
</evidence>
<proteinExistence type="predicted"/>
<dbReference type="EMBL" id="JANCYU010000045">
    <property type="protein sequence ID" value="KAK4526882.1"/>
    <property type="molecule type" value="Genomic_DNA"/>
</dbReference>